<dbReference type="InterPro" id="IPR003728">
    <property type="entry name" value="Ribosome_maturation_RimP"/>
</dbReference>
<gene>
    <name evidence="3 6" type="primary">rimP</name>
    <name evidence="6" type="ORF">EVB02_04745</name>
</gene>
<dbReference type="SUPFAM" id="SSF74942">
    <property type="entry name" value="YhbC-like, C-terminal domain"/>
    <property type="match status" value="1"/>
</dbReference>
<feature type="domain" description="Ribosome maturation factor RimP N-terminal" evidence="4">
    <location>
        <begin position="14"/>
        <end position="86"/>
    </location>
</feature>
<feature type="domain" description="Ribosome maturation factor RimP C-terminal" evidence="5">
    <location>
        <begin position="89"/>
        <end position="151"/>
    </location>
</feature>
<dbReference type="GO" id="GO:0005829">
    <property type="term" value="C:cytosol"/>
    <property type="evidence" value="ECO:0007669"/>
    <property type="project" value="TreeGrafter"/>
</dbReference>
<dbReference type="InterPro" id="IPR036847">
    <property type="entry name" value="RimP_C_sf"/>
</dbReference>
<dbReference type="Gene3D" id="3.30.300.70">
    <property type="entry name" value="RimP-like superfamily, N-terminal"/>
    <property type="match status" value="1"/>
</dbReference>
<dbReference type="InterPro" id="IPR035956">
    <property type="entry name" value="RimP_N_sf"/>
</dbReference>
<evidence type="ECO:0000313" key="6">
    <source>
        <dbReference type="EMBL" id="RZO01894.1"/>
    </source>
</evidence>
<evidence type="ECO:0000259" key="5">
    <source>
        <dbReference type="Pfam" id="PF17384"/>
    </source>
</evidence>
<evidence type="ECO:0000313" key="7">
    <source>
        <dbReference type="Proteomes" id="UP000318148"/>
    </source>
</evidence>
<keyword evidence="1 3" id="KW-0963">Cytoplasm</keyword>
<dbReference type="GO" id="GO:0000028">
    <property type="term" value="P:ribosomal small subunit assembly"/>
    <property type="evidence" value="ECO:0007669"/>
    <property type="project" value="TreeGrafter"/>
</dbReference>
<dbReference type="Proteomes" id="UP000318148">
    <property type="component" value="Unassembled WGS sequence"/>
</dbReference>
<reference evidence="6 7" key="1">
    <citation type="submission" date="2019-02" db="EMBL/GenBank/DDBJ databases">
        <title>Prokaryotic population dynamics and viral predation in marine succession experiment using metagenomics: the confinement effect.</title>
        <authorList>
            <person name="Haro-Moreno J.M."/>
            <person name="Rodriguez-Valera F."/>
            <person name="Lopez-Perez M."/>
        </authorList>
    </citation>
    <scope>NUCLEOTIDE SEQUENCE [LARGE SCALE GENOMIC DNA]</scope>
    <source>
        <strain evidence="6">MED-G169</strain>
    </source>
</reference>
<protein>
    <recommendedName>
        <fullName evidence="3">Ribosome maturation factor RimP</fullName>
    </recommendedName>
</protein>
<dbReference type="EMBL" id="SHBO01000082">
    <property type="protein sequence ID" value="RZO01894.1"/>
    <property type="molecule type" value="Genomic_DNA"/>
</dbReference>
<dbReference type="FunFam" id="3.30.300.70:FF:000001">
    <property type="entry name" value="Ribosome maturation factor RimP"/>
    <property type="match status" value="1"/>
</dbReference>
<dbReference type="GO" id="GO:0006412">
    <property type="term" value="P:translation"/>
    <property type="evidence" value="ECO:0007669"/>
    <property type="project" value="TreeGrafter"/>
</dbReference>
<dbReference type="InterPro" id="IPR028998">
    <property type="entry name" value="RimP_C"/>
</dbReference>
<dbReference type="Gene3D" id="2.30.30.180">
    <property type="entry name" value="Ribosome maturation factor RimP, C-terminal domain"/>
    <property type="match status" value="1"/>
</dbReference>
<dbReference type="PANTHER" id="PTHR33867:SF1">
    <property type="entry name" value="RIBOSOME MATURATION FACTOR RIMP"/>
    <property type="match status" value="1"/>
</dbReference>
<dbReference type="Pfam" id="PF02576">
    <property type="entry name" value="RimP_N"/>
    <property type="match status" value="1"/>
</dbReference>
<dbReference type="PANTHER" id="PTHR33867">
    <property type="entry name" value="RIBOSOME MATURATION FACTOR RIMP"/>
    <property type="match status" value="1"/>
</dbReference>
<organism evidence="6 7">
    <name type="scientific">SAR92 clade bacterium</name>
    <dbReference type="NCBI Taxonomy" id="2315479"/>
    <lineage>
        <taxon>Bacteria</taxon>
        <taxon>Pseudomonadati</taxon>
        <taxon>Pseudomonadota</taxon>
        <taxon>Gammaproteobacteria</taxon>
        <taxon>Cellvibrionales</taxon>
        <taxon>Porticoccaceae</taxon>
        <taxon>SAR92 clade</taxon>
    </lineage>
</organism>
<dbReference type="NCBIfam" id="NF000927">
    <property type="entry name" value="PRK00092.1-1"/>
    <property type="match status" value="1"/>
</dbReference>
<evidence type="ECO:0000256" key="1">
    <source>
        <dbReference type="ARBA" id="ARBA00022490"/>
    </source>
</evidence>
<dbReference type="Pfam" id="PF17384">
    <property type="entry name" value="DUF150_C"/>
    <property type="match status" value="1"/>
</dbReference>
<keyword evidence="2 3" id="KW-0690">Ribosome biogenesis</keyword>
<evidence type="ECO:0000256" key="2">
    <source>
        <dbReference type="ARBA" id="ARBA00022517"/>
    </source>
</evidence>
<name>A0A520LJG1_9GAMM</name>
<dbReference type="SUPFAM" id="SSF75420">
    <property type="entry name" value="YhbC-like, N-terminal domain"/>
    <property type="match status" value="1"/>
</dbReference>
<comment type="function">
    <text evidence="3">Required for maturation of 30S ribosomal subunits.</text>
</comment>
<proteinExistence type="inferred from homology"/>
<comment type="caution">
    <text evidence="6">The sequence shown here is derived from an EMBL/GenBank/DDBJ whole genome shotgun (WGS) entry which is preliminary data.</text>
</comment>
<dbReference type="AlphaFoldDB" id="A0A520LJG1"/>
<evidence type="ECO:0000259" key="4">
    <source>
        <dbReference type="Pfam" id="PF02576"/>
    </source>
</evidence>
<sequence length="154" mass="17396">MNGSVTSQDLGEIFKPIVESFGCELWGIDFNNSGRSRLLRIYIDKTERPIDVKDCEKVSRQISGVLDVEETISGDYVLEVSSPGIDRPLFSIDQFKMYIGSKISLKSRIQKEGRRKFNGVLKKVDAQNIEVEVGKVDYVFPHSNIESANLISDY</sequence>
<dbReference type="InterPro" id="IPR028989">
    <property type="entry name" value="RimP_N"/>
</dbReference>
<comment type="subcellular location">
    <subcellularLocation>
        <location evidence="3">Cytoplasm</location>
    </subcellularLocation>
</comment>
<dbReference type="HAMAP" id="MF_01077">
    <property type="entry name" value="RimP"/>
    <property type="match status" value="1"/>
</dbReference>
<dbReference type="CDD" id="cd01734">
    <property type="entry name" value="YlxS_C"/>
    <property type="match status" value="1"/>
</dbReference>
<evidence type="ECO:0000256" key="3">
    <source>
        <dbReference type="HAMAP-Rule" id="MF_01077"/>
    </source>
</evidence>
<accession>A0A520LJG1</accession>
<comment type="similarity">
    <text evidence="3">Belongs to the RimP family.</text>
</comment>